<proteinExistence type="predicted"/>
<evidence type="ECO:0000256" key="1">
    <source>
        <dbReference type="SAM" id="MobiDB-lite"/>
    </source>
</evidence>
<dbReference type="Proteomes" id="UP000265520">
    <property type="component" value="Unassembled WGS sequence"/>
</dbReference>
<dbReference type="AlphaFoldDB" id="A0A392SW46"/>
<accession>A0A392SW46</accession>
<evidence type="ECO:0000313" key="2">
    <source>
        <dbReference type="EMBL" id="MCI53071.1"/>
    </source>
</evidence>
<dbReference type="EMBL" id="LXQA010457321">
    <property type="protein sequence ID" value="MCI53071.1"/>
    <property type="molecule type" value="Genomic_DNA"/>
</dbReference>
<feature type="region of interest" description="Disordered" evidence="1">
    <location>
        <begin position="46"/>
        <end position="70"/>
    </location>
</feature>
<feature type="non-terminal residue" evidence="2">
    <location>
        <position position="70"/>
    </location>
</feature>
<organism evidence="2 3">
    <name type="scientific">Trifolium medium</name>
    <dbReference type="NCBI Taxonomy" id="97028"/>
    <lineage>
        <taxon>Eukaryota</taxon>
        <taxon>Viridiplantae</taxon>
        <taxon>Streptophyta</taxon>
        <taxon>Embryophyta</taxon>
        <taxon>Tracheophyta</taxon>
        <taxon>Spermatophyta</taxon>
        <taxon>Magnoliopsida</taxon>
        <taxon>eudicotyledons</taxon>
        <taxon>Gunneridae</taxon>
        <taxon>Pentapetalae</taxon>
        <taxon>rosids</taxon>
        <taxon>fabids</taxon>
        <taxon>Fabales</taxon>
        <taxon>Fabaceae</taxon>
        <taxon>Papilionoideae</taxon>
        <taxon>50 kb inversion clade</taxon>
        <taxon>NPAAA clade</taxon>
        <taxon>Hologalegina</taxon>
        <taxon>IRL clade</taxon>
        <taxon>Trifolieae</taxon>
        <taxon>Trifolium</taxon>
    </lineage>
</organism>
<evidence type="ECO:0000313" key="3">
    <source>
        <dbReference type="Proteomes" id="UP000265520"/>
    </source>
</evidence>
<reference evidence="2 3" key="1">
    <citation type="journal article" date="2018" name="Front. Plant Sci.">
        <title>Red Clover (Trifolium pratense) and Zigzag Clover (T. medium) - A Picture of Genomic Similarities and Differences.</title>
        <authorList>
            <person name="Dluhosova J."/>
            <person name="Istvanek J."/>
            <person name="Nedelnik J."/>
            <person name="Repkova J."/>
        </authorList>
    </citation>
    <scope>NUCLEOTIDE SEQUENCE [LARGE SCALE GENOMIC DNA]</scope>
    <source>
        <strain evidence="3">cv. 10/8</strain>
        <tissue evidence="2">Leaf</tissue>
    </source>
</reference>
<sequence>MEMDLCLLCDEIFTPDHATKHKHIQFKVIEMEEDTDRDLFEKFQPEASSEDNNLQIDFHKESVAHDDDTS</sequence>
<protein>
    <submittedName>
        <fullName evidence="2">Uncharacterized protein</fullName>
    </submittedName>
</protein>
<feature type="compositionally biased region" description="Polar residues" evidence="1">
    <location>
        <begin position="46"/>
        <end position="55"/>
    </location>
</feature>
<name>A0A392SW46_9FABA</name>
<comment type="caution">
    <text evidence="2">The sequence shown here is derived from an EMBL/GenBank/DDBJ whole genome shotgun (WGS) entry which is preliminary data.</text>
</comment>
<keyword evidence="3" id="KW-1185">Reference proteome</keyword>
<feature type="compositionally biased region" description="Basic and acidic residues" evidence="1">
    <location>
        <begin position="57"/>
        <end position="70"/>
    </location>
</feature>